<accession>A0A2X2YG01</accession>
<name>A0A2X2YG01_9ACTO</name>
<feature type="transmembrane region" description="Helical" evidence="1">
    <location>
        <begin position="100"/>
        <end position="119"/>
    </location>
</feature>
<dbReference type="Proteomes" id="UP000250245">
    <property type="component" value="Unassembled WGS sequence"/>
</dbReference>
<dbReference type="EMBL" id="UASJ01000001">
    <property type="protein sequence ID" value="SQB63356.1"/>
    <property type="molecule type" value="Genomic_DNA"/>
</dbReference>
<keyword evidence="1" id="KW-1133">Transmembrane helix</keyword>
<evidence type="ECO:0000313" key="2">
    <source>
        <dbReference type="EMBL" id="SQB63356.1"/>
    </source>
</evidence>
<reference evidence="2 3" key="1">
    <citation type="submission" date="2018-06" db="EMBL/GenBank/DDBJ databases">
        <authorList>
            <consortium name="Pathogen Informatics"/>
            <person name="Doyle S."/>
        </authorList>
    </citation>
    <scope>NUCLEOTIDE SEQUENCE [LARGE SCALE GENOMIC DNA]</scope>
    <source>
        <strain evidence="2 3">NCTC11820</strain>
    </source>
</reference>
<keyword evidence="1" id="KW-0812">Transmembrane</keyword>
<evidence type="ECO:0000313" key="3">
    <source>
        <dbReference type="Proteomes" id="UP000250245"/>
    </source>
</evidence>
<dbReference type="RefSeq" id="WP_013188830.1">
    <property type="nucleotide sequence ID" value="NZ_CP068112.1"/>
</dbReference>
<organism evidence="2 3">
    <name type="scientific">Mobiluncus curtisii</name>
    <dbReference type="NCBI Taxonomy" id="2051"/>
    <lineage>
        <taxon>Bacteria</taxon>
        <taxon>Bacillati</taxon>
        <taxon>Actinomycetota</taxon>
        <taxon>Actinomycetes</taxon>
        <taxon>Actinomycetales</taxon>
        <taxon>Actinomycetaceae</taxon>
        <taxon>Mobiluncus</taxon>
    </lineage>
</organism>
<gene>
    <name evidence="2" type="ORF">NCTC11820_00125</name>
</gene>
<feature type="transmembrane region" description="Helical" evidence="1">
    <location>
        <begin position="70"/>
        <end position="88"/>
    </location>
</feature>
<dbReference type="GeneID" id="55564723"/>
<keyword evidence="1" id="KW-0472">Membrane</keyword>
<dbReference type="AlphaFoldDB" id="A0A2X2YG01"/>
<feature type="transmembrane region" description="Helical" evidence="1">
    <location>
        <begin position="12"/>
        <end position="35"/>
    </location>
</feature>
<sequence>MKELANQRSKVSRFATLAIIVVLGIATSAVLFKVLGEPVIPRWWAVFSFVILIMASVLAGKQTANVNQSWVYVVDVLLAVLLGIAFLTSQENEPLSGFAAFAWNLFSLLVIASCAAHYLDKRHPKAPKDAVASPAPETPSEN</sequence>
<evidence type="ECO:0000256" key="1">
    <source>
        <dbReference type="SAM" id="Phobius"/>
    </source>
</evidence>
<proteinExistence type="predicted"/>
<feature type="transmembrane region" description="Helical" evidence="1">
    <location>
        <begin position="41"/>
        <end position="58"/>
    </location>
</feature>
<protein>
    <submittedName>
        <fullName evidence="2">Uncharacterized protein</fullName>
    </submittedName>
</protein>